<comment type="caution">
    <text evidence="1">The sequence shown here is derived from an EMBL/GenBank/DDBJ whole genome shotgun (WGS) entry which is preliminary data.</text>
</comment>
<dbReference type="AlphaFoldDB" id="A0A8J4YE04"/>
<reference evidence="1" key="1">
    <citation type="submission" date="2020-07" db="EMBL/GenBank/DDBJ databases">
        <title>The High-quality genome of the commercially important snow crab, Chionoecetes opilio.</title>
        <authorList>
            <person name="Jeong J.-H."/>
            <person name="Ryu S."/>
        </authorList>
    </citation>
    <scope>NUCLEOTIDE SEQUENCE</scope>
    <source>
        <strain evidence="1">MADBK_172401_WGS</strain>
        <tissue evidence="1">Digestive gland</tissue>
    </source>
</reference>
<evidence type="ECO:0000313" key="2">
    <source>
        <dbReference type="Proteomes" id="UP000770661"/>
    </source>
</evidence>
<organism evidence="1 2">
    <name type="scientific">Chionoecetes opilio</name>
    <name type="common">Atlantic snow crab</name>
    <name type="synonym">Cancer opilio</name>
    <dbReference type="NCBI Taxonomy" id="41210"/>
    <lineage>
        <taxon>Eukaryota</taxon>
        <taxon>Metazoa</taxon>
        <taxon>Ecdysozoa</taxon>
        <taxon>Arthropoda</taxon>
        <taxon>Crustacea</taxon>
        <taxon>Multicrustacea</taxon>
        <taxon>Malacostraca</taxon>
        <taxon>Eumalacostraca</taxon>
        <taxon>Eucarida</taxon>
        <taxon>Decapoda</taxon>
        <taxon>Pleocyemata</taxon>
        <taxon>Brachyura</taxon>
        <taxon>Eubrachyura</taxon>
        <taxon>Majoidea</taxon>
        <taxon>Majidae</taxon>
        <taxon>Chionoecetes</taxon>
    </lineage>
</organism>
<name>A0A8J4YE04_CHIOP</name>
<keyword evidence="2" id="KW-1185">Reference proteome</keyword>
<sequence>MLTQGVVSKGDDLKSAKRSHFRCPGRTGLWGSRLGLAQSFNLLMYRTSRPPCLCFHARRRSCCGGGNIWRCSLVPPMDRGLQVETACWVCGFLRLVRRLLGLPPPSPLCSGVVGLDVFIETPHGKNGGPLNFLGPFSDTPGASQVPIACFLSRCLILSRW</sequence>
<proteinExistence type="predicted"/>
<protein>
    <submittedName>
        <fullName evidence="1">Uncharacterized protein</fullName>
    </submittedName>
</protein>
<gene>
    <name evidence="1" type="ORF">GWK47_050146</name>
</gene>
<dbReference type="Proteomes" id="UP000770661">
    <property type="component" value="Unassembled WGS sequence"/>
</dbReference>
<dbReference type="EMBL" id="JACEEZ010014285">
    <property type="protein sequence ID" value="KAG0719585.1"/>
    <property type="molecule type" value="Genomic_DNA"/>
</dbReference>
<accession>A0A8J4YE04</accession>
<evidence type="ECO:0000313" key="1">
    <source>
        <dbReference type="EMBL" id="KAG0719585.1"/>
    </source>
</evidence>